<evidence type="ECO:0000313" key="1">
    <source>
        <dbReference type="EMBL" id="KAG1771589.1"/>
    </source>
</evidence>
<evidence type="ECO:0000313" key="2">
    <source>
        <dbReference type="Proteomes" id="UP000714275"/>
    </source>
</evidence>
<dbReference type="AlphaFoldDB" id="A0A9P6ZLT8"/>
<organism evidence="1 2">
    <name type="scientific">Suillus placidus</name>
    <dbReference type="NCBI Taxonomy" id="48579"/>
    <lineage>
        <taxon>Eukaryota</taxon>
        <taxon>Fungi</taxon>
        <taxon>Dikarya</taxon>
        <taxon>Basidiomycota</taxon>
        <taxon>Agaricomycotina</taxon>
        <taxon>Agaricomycetes</taxon>
        <taxon>Agaricomycetidae</taxon>
        <taxon>Boletales</taxon>
        <taxon>Suillineae</taxon>
        <taxon>Suillaceae</taxon>
        <taxon>Suillus</taxon>
    </lineage>
</organism>
<dbReference type="Proteomes" id="UP000714275">
    <property type="component" value="Unassembled WGS sequence"/>
</dbReference>
<dbReference type="EMBL" id="JABBWD010000058">
    <property type="protein sequence ID" value="KAG1771589.1"/>
    <property type="molecule type" value="Genomic_DNA"/>
</dbReference>
<gene>
    <name evidence="1" type="ORF">EV702DRAFT_1048939</name>
</gene>
<keyword evidence="2" id="KW-1185">Reference proteome</keyword>
<dbReference type="OrthoDB" id="2686968at2759"/>
<sequence>MWELDLQVYQKMWGGGAMDGDVENDLALSKVLPASSMLLFLARNVDKMTSHPLIHDRVLREEGMVLEMLDLKDALQVLDIIPAIGWQLFVITNEANLSNGGMRGEERNHLGLPADPTNTIWALPPTVYTSSGLSRPPFNQQLGLPADPTNTIWALPLTVYISSGLSHLPFNQQLGLPADPTNTMWALPPTVYTSSGLSHLPFN</sequence>
<comment type="caution">
    <text evidence="1">The sequence shown here is derived from an EMBL/GenBank/DDBJ whole genome shotgun (WGS) entry which is preliminary data.</text>
</comment>
<reference evidence="1" key="1">
    <citation type="journal article" date="2020" name="New Phytol.">
        <title>Comparative genomics reveals dynamic genome evolution in host specialist ectomycorrhizal fungi.</title>
        <authorList>
            <person name="Lofgren L.A."/>
            <person name="Nguyen N.H."/>
            <person name="Vilgalys R."/>
            <person name="Ruytinx J."/>
            <person name="Liao H.L."/>
            <person name="Branco S."/>
            <person name="Kuo A."/>
            <person name="LaButti K."/>
            <person name="Lipzen A."/>
            <person name="Andreopoulos W."/>
            <person name="Pangilinan J."/>
            <person name="Riley R."/>
            <person name="Hundley H."/>
            <person name="Na H."/>
            <person name="Barry K."/>
            <person name="Grigoriev I.V."/>
            <person name="Stajich J.E."/>
            <person name="Kennedy P.G."/>
        </authorList>
    </citation>
    <scope>NUCLEOTIDE SEQUENCE</scope>
    <source>
        <strain evidence="1">DOB743</strain>
    </source>
</reference>
<accession>A0A9P6ZLT8</accession>
<proteinExistence type="predicted"/>
<name>A0A9P6ZLT8_9AGAM</name>
<protein>
    <submittedName>
        <fullName evidence="1">Uncharacterized protein</fullName>
    </submittedName>
</protein>